<feature type="domain" description="Transposase IS200-like" evidence="1">
    <location>
        <begin position="5"/>
        <end position="104"/>
    </location>
</feature>
<dbReference type="SUPFAM" id="SSF143422">
    <property type="entry name" value="Transposase IS200-like"/>
    <property type="match status" value="1"/>
</dbReference>
<dbReference type="InterPro" id="IPR036515">
    <property type="entry name" value="Transposase_17_sf"/>
</dbReference>
<reference evidence="2" key="1">
    <citation type="submission" date="2019-02" db="EMBL/GenBank/DDBJ databases">
        <authorList>
            <person name="Gruber-Vodicka R. H."/>
            <person name="Seah K. B. B."/>
        </authorList>
    </citation>
    <scope>NUCLEOTIDE SEQUENCE</scope>
    <source>
        <strain evidence="3">BECK_BZ163</strain>
        <strain evidence="4">BECK_BZ164</strain>
        <strain evidence="2">BECK_BZ165</strain>
    </source>
</reference>
<name>A0A450TC19_9GAMM</name>
<dbReference type="GO" id="GO:0003677">
    <property type="term" value="F:DNA binding"/>
    <property type="evidence" value="ECO:0007669"/>
    <property type="project" value="InterPro"/>
</dbReference>
<dbReference type="PANTHER" id="PTHR33360">
    <property type="entry name" value="TRANSPOSASE FOR INSERTION SEQUENCE ELEMENT IS200"/>
    <property type="match status" value="1"/>
</dbReference>
<gene>
    <name evidence="3" type="ORF">BECKFM1743A_GA0114220_103656</name>
    <name evidence="4" type="ORF">BECKFM1743B_GA0114221_103666</name>
    <name evidence="2" type="ORF">BECKFM1743C_GA0114222_103676</name>
</gene>
<evidence type="ECO:0000313" key="2">
    <source>
        <dbReference type="EMBL" id="VFJ64381.1"/>
    </source>
</evidence>
<proteinExistence type="predicted"/>
<dbReference type="Pfam" id="PF01797">
    <property type="entry name" value="Y1_Tnp"/>
    <property type="match status" value="1"/>
</dbReference>
<evidence type="ECO:0000313" key="3">
    <source>
        <dbReference type="EMBL" id="VFJ64855.1"/>
    </source>
</evidence>
<dbReference type="EMBL" id="CAADFA010000367">
    <property type="protein sequence ID" value="VFJ64381.1"/>
    <property type="molecule type" value="Genomic_DNA"/>
</dbReference>
<accession>A0A450TC19</accession>
<organism evidence="2">
    <name type="scientific">Candidatus Kentrum sp. FM</name>
    <dbReference type="NCBI Taxonomy" id="2126340"/>
    <lineage>
        <taxon>Bacteria</taxon>
        <taxon>Pseudomonadati</taxon>
        <taxon>Pseudomonadota</taxon>
        <taxon>Gammaproteobacteria</taxon>
        <taxon>Candidatus Kentrum</taxon>
    </lineage>
</organism>
<dbReference type="InterPro" id="IPR002686">
    <property type="entry name" value="Transposase_17"/>
</dbReference>
<dbReference type="EMBL" id="CAADFL010000366">
    <property type="protein sequence ID" value="VFK15337.1"/>
    <property type="molecule type" value="Genomic_DNA"/>
</dbReference>
<evidence type="ECO:0000259" key="1">
    <source>
        <dbReference type="SMART" id="SM01321"/>
    </source>
</evidence>
<dbReference type="GO" id="GO:0004803">
    <property type="term" value="F:transposase activity"/>
    <property type="evidence" value="ECO:0007669"/>
    <property type="project" value="InterPro"/>
</dbReference>
<dbReference type="AlphaFoldDB" id="A0A450TC19"/>
<evidence type="ECO:0000313" key="4">
    <source>
        <dbReference type="EMBL" id="VFK15337.1"/>
    </source>
</evidence>
<dbReference type="EMBL" id="CAADEZ010000365">
    <property type="protein sequence ID" value="VFJ64855.1"/>
    <property type="molecule type" value="Genomic_DNA"/>
</dbReference>
<protein>
    <submittedName>
        <fullName evidence="2">Transposase IS200 like</fullName>
    </submittedName>
</protein>
<dbReference type="GO" id="GO:0006313">
    <property type="term" value="P:DNA transposition"/>
    <property type="evidence" value="ECO:0007669"/>
    <property type="project" value="InterPro"/>
</dbReference>
<dbReference type="Gene3D" id="3.30.70.1290">
    <property type="entry name" value="Transposase IS200-like"/>
    <property type="match status" value="1"/>
</dbReference>
<dbReference type="PANTHER" id="PTHR33360:SF2">
    <property type="entry name" value="TRANSPOSASE FOR INSERTION SEQUENCE ELEMENT IS200"/>
    <property type="match status" value="1"/>
</dbReference>
<dbReference type="SMART" id="SM01321">
    <property type="entry name" value="Y1_Tnp"/>
    <property type="match status" value="1"/>
</dbReference>
<sequence>MSQSLSSVYVHWVFSVKNREPFLGDARIRGEMHAFLGGVAKRLECPSIIVGGTEDHVHLLCRLGRTVSQADYVKELKRVSAIWVKKRTPTLGCVDISPRNRPNQLISRGFLRRSRFLITS</sequence>